<dbReference type="Proteomes" id="UP000078550">
    <property type="component" value="Unassembled WGS sequence"/>
</dbReference>
<protein>
    <submittedName>
        <fullName evidence="1">PIR Superfamily Protein</fullName>
    </submittedName>
</protein>
<keyword evidence="4" id="KW-1185">Reference proteome</keyword>
<name>A0A1A9AL82_PLAOA</name>
<accession>A0A1A9AL82</accession>
<evidence type="ECO:0000313" key="1">
    <source>
        <dbReference type="EMBL" id="SBT57388.1"/>
    </source>
</evidence>
<sequence>MVEGLEDEHDCLLHSTSIYYDFENSFYAPDNSEKCSSIKTQFGEYAWFPPICDKISKYASDIKEYSSEVMDEECTNLYCWLYDNVFKGVGEKEVEYNKIISGLEEVVKQIIDTQKFSEIQKCFPNSFGNKINEMKIKKKIYNYLNFRQFVRTEYHKAQSNCKKFYCKHIDSFIESHQQIKSLCSPYDEKTSSQFCKDYIKNDPISMTIMLGCKQKSELPEFYEKHGISIGHRDTESPLPFFTSFGHTLSKKIGILTGLLHNHEEKKQKSLLDSFEYEKSKDEESVYNIEYQTTGNF</sequence>
<evidence type="ECO:0000313" key="4">
    <source>
        <dbReference type="Proteomes" id="UP000078555"/>
    </source>
</evidence>
<organism evidence="1 3">
    <name type="scientific">Plasmodium ovale wallikeri</name>
    <dbReference type="NCBI Taxonomy" id="864142"/>
    <lineage>
        <taxon>Eukaryota</taxon>
        <taxon>Sar</taxon>
        <taxon>Alveolata</taxon>
        <taxon>Apicomplexa</taxon>
        <taxon>Aconoidasida</taxon>
        <taxon>Haemosporida</taxon>
        <taxon>Plasmodiidae</taxon>
        <taxon>Plasmodium</taxon>
        <taxon>Plasmodium (Plasmodium)</taxon>
    </lineage>
</organism>
<dbReference type="Proteomes" id="UP000078555">
    <property type="component" value="Unassembled WGS sequence"/>
</dbReference>
<dbReference type="InterPro" id="IPR008780">
    <property type="entry name" value="Plasmodium_Vir"/>
</dbReference>
<reference evidence="3 4" key="1">
    <citation type="submission" date="2016-05" db="EMBL/GenBank/DDBJ databases">
        <authorList>
            <person name="Naeem Raeece"/>
        </authorList>
    </citation>
    <scope>NUCLEOTIDE SEQUENCE [LARGE SCALE GENOMIC DNA]</scope>
</reference>
<dbReference type="EMBL" id="FLRE01001828">
    <property type="protein sequence ID" value="SBT57388.1"/>
    <property type="molecule type" value="Genomic_DNA"/>
</dbReference>
<dbReference type="AlphaFoldDB" id="A0A1A9AL82"/>
<gene>
    <name evidence="2" type="ORF">POVWA1_082460</name>
    <name evidence="1" type="ORF">POVWA2_079210</name>
</gene>
<evidence type="ECO:0000313" key="2">
    <source>
        <dbReference type="EMBL" id="SBT57585.1"/>
    </source>
</evidence>
<proteinExistence type="predicted"/>
<dbReference type="Pfam" id="PF05795">
    <property type="entry name" value="Plasmodium_Vir"/>
    <property type="match status" value="1"/>
</dbReference>
<evidence type="ECO:0000313" key="3">
    <source>
        <dbReference type="Proteomes" id="UP000078550"/>
    </source>
</evidence>
<dbReference type="EMBL" id="FLRD01001565">
    <property type="protein sequence ID" value="SBT57585.1"/>
    <property type="molecule type" value="Genomic_DNA"/>
</dbReference>
<reference evidence="1" key="2">
    <citation type="submission" date="2016-05" db="EMBL/GenBank/DDBJ databases">
        <authorList>
            <person name="Lavstsen T."/>
            <person name="Jespersen J.S."/>
        </authorList>
    </citation>
    <scope>NUCLEOTIDE SEQUENCE [LARGE SCALE GENOMIC DNA]</scope>
</reference>